<comment type="caution">
    <text evidence="5">The sequence shown here is derived from an EMBL/GenBank/DDBJ whole genome shotgun (WGS) entry which is preliminary data.</text>
</comment>
<evidence type="ECO:0000313" key="5">
    <source>
        <dbReference type="EMBL" id="KRM67499.1"/>
    </source>
</evidence>
<keyword evidence="1" id="KW-0805">Transcription regulation</keyword>
<dbReference type="SMART" id="SM00347">
    <property type="entry name" value="HTH_MARR"/>
    <property type="match status" value="1"/>
</dbReference>
<dbReference type="InterPro" id="IPR036390">
    <property type="entry name" value="WH_DNA-bd_sf"/>
</dbReference>
<reference evidence="5 6" key="1">
    <citation type="journal article" date="2015" name="Genome Announc.">
        <title>Expanding the biotechnology potential of lactobacilli through comparative genomics of 213 strains and associated genera.</title>
        <authorList>
            <person name="Sun Z."/>
            <person name="Harris H.M."/>
            <person name="McCann A."/>
            <person name="Guo C."/>
            <person name="Argimon S."/>
            <person name="Zhang W."/>
            <person name="Yang X."/>
            <person name="Jeffery I.B."/>
            <person name="Cooney J.C."/>
            <person name="Kagawa T.F."/>
            <person name="Liu W."/>
            <person name="Song Y."/>
            <person name="Salvetti E."/>
            <person name="Wrobel A."/>
            <person name="Rasinkangas P."/>
            <person name="Parkhill J."/>
            <person name="Rea M.C."/>
            <person name="O'Sullivan O."/>
            <person name="Ritari J."/>
            <person name="Douillard F.P."/>
            <person name="Paul Ross R."/>
            <person name="Yang R."/>
            <person name="Briner A.E."/>
            <person name="Felis G.E."/>
            <person name="de Vos W.M."/>
            <person name="Barrangou R."/>
            <person name="Klaenhammer T.R."/>
            <person name="Caufield P.W."/>
            <person name="Cui Y."/>
            <person name="Zhang H."/>
            <person name="O'Toole P.W."/>
        </authorList>
    </citation>
    <scope>NUCLEOTIDE SEQUENCE [LARGE SCALE GENOMIC DNA]</scope>
    <source>
        <strain evidence="5 6">DSM 23829</strain>
    </source>
</reference>
<keyword evidence="3" id="KW-0804">Transcription</keyword>
<dbReference type="PANTHER" id="PTHR42756:SF1">
    <property type="entry name" value="TRANSCRIPTIONAL REPRESSOR OF EMRAB OPERON"/>
    <property type="match status" value="1"/>
</dbReference>
<evidence type="ECO:0000313" key="6">
    <source>
        <dbReference type="Proteomes" id="UP000052012"/>
    </source>
</evidence>
<dbReference type="STRING" id="1423781.FD06_GL000650"/>
<evidence type="ECO:0000259" key="4">
    <source>
        <dbReference type="PROSITE" id="PS50995"/>
    </source>
</evidence>
<dbReference type="Gene3D" id="1.10.10.10">
    <property type="entry name" value="Winged helix-like DNA-binding domain superfamily/Winged helix DNA-binding domain"/>
    <property type="match status" value="1"/>
</dbReference>
<evidence type="ECO:0000256" key="3">
    <source>
        <dbReference type="ARBA" id="ARBA00023163"/>
    </source>
</evidence>
<dbReference type="SUPFAM" id="SSF46785">
    <property type="entry name" value="Winged helix' DNA-binding domain"/>
    <property type="match status" value="1"/>
</dbReference>
<feature type="domain" description="HTH marR-type" evidence="4">
    <location>
        <begin position="3"/>
        <end position="138"/>
    </location>
</feature>
<dbReference type="PATRIC" id="fig|1423781.4.peg.664"/>
<dbReference type="EMBL" id="AYYQ01000036">
    <property type="protein sequence ID" value="KRM67499.1"/>
    <property type="molecule type" value="Genomic_DNA"/>
</dbReference>
<dbReference type="GO" id="GO:0003677">
    <property type="term" value="F:DNA binding"/>
    <property type="evidence" value="ECO:0007669"/>
    <property type="project" value="UniProtKB-KW"/>
</dbReference>
<dbReference type="GO" id="GO:0003700">
    <property type="term" value="F:DNA-binding transcription factor activity"/>
    <property type="evidence" value="ECO:0007669"/>
    <property type="project" value="InterPro"/>
</dbReference>
<protein>
    <recommendedName>
        <fullName evidence="4">HTH marR-type domain-containing protein</fullName>
    </recommendedName>
</protein>
<keyword evidence="2" id="KW-0238">DNA-binding</keyword>
<dbReference type="PANTHER" id="PTHR42756">
    <property type="entry name" value="TRANSCRIPTIONAL REGULATOR, MARR"/>
    <property type="match status" value="1"/>
</dbReference>
<accession>A0A0R2AT86</accession>
<dbReference type="PRINTS" id="PR00598">
    <property type="entry name" value="HTHMARR"/>
</dbReference>
<dbReference type="Pfam" id="PF01047">
    <property type="entry name" value="MarR"/>
    <property type="match status" value="1"/>
</dbReference>
<evidence type="ECO:0000256" key="1">
    <source>
        <dbReference type="ARBA" id="ARBA00023015"/>
    </source>
</evidence>
<dbReference type="RefSeq" id="WP_056966948.1">
    <property type="nucleotide sequence ID" value="NZ_AYYQ01000036.1"/>
</dbReference>
<dbReference type="InterPro" id="IPR000835">
    <property type="entry name" value="HTH_MarR-typ"/>
</dbReference>
<dbReference type="AlphaFoldDB" id="A0A0R2AT86"/>
<gene>
    <name evidence="5" type="ORF">FD06_GL000650</name>
</gene>
<evidence type="ECO:0000256" key="2">
    <source>
        <dbReference type="ARBA" id="ARBA00023125"/>
    </source>
</evidence>
<proteinExistence type="predicted"/>
<sequence length="143" mass="16670">MLNQKELEKIRQFNRQYTNKLGIMNKNIFETGLKWSEARLLLEIYLNHFKTPKDLVNQLNLDKSYVSRTVNSLVKKQMLNKVQSKSDLRAVNLALTEKGISVSKRLNNESNEQIISMLSNLSEQEQNSFYNSISNINSILFKE</sequence>
<dbReference type="InterPro" id="IPR036388">
    <property type="entry name" value="WH-like_DNA-bd_sf"/>
</dbReference>
<organism evidence="5 6">
    <name type="scientific">Apilactobacillus ozensis DSM 23829 = JCM 17196</name>
    <dbReference type="NCBI Taxonomy" id="1423781"/>
    <lineage>
        <taxon>Bacteria</taxon>
        <taxon>Bacillati</taxon>
        <taxon>Bacillota</taxon>
        <taxon>Bacilli</taxon>
        <taxon>Lactobacillales</taxon>
        <taxon>Lactobacillaceae</taxon>
        <taxon>Apilactobacillus</taxon>
    </lineage>
</organism>
<dbReference type="Proteomes" id="UP000052012">
    <property type="component" value="Unassembled WGS sequence"/>
</dbReference>
<keyword evidence="6" id="KW-1185">Reference proteome</keyword>
<name>A0A0R2AT86_9LACO</name>
<dbReference type="PROSITE" id="PS50995">
    <property type="entry name" value="HTH_MARR_2"/>
    <property type="match status" value="1"/>
</dbReference>